<sequence>MAAWTGADGVLPDPAPDVGDAAAIDALGGRLAETDAALHGLVARAEGLAGTLAGQESLTTARIVRAVRRSDVFATEVARTAGHGGAVLRDHAREARDLADRASAIRSTVDDTMGTIAAIRSALTGLGVAGLGPWTWRPPGSARGRLGDHALGLQLSAGADAVDAARAAERSALLTRWRQAEQTVDAALARWAELQAARGELDARTASRLGEPALVARLGGLDAATGTAAATAIGGWAHATGAVLAELERLDGDPEQVAALWARTDAAARERLVTEASLVIGNLAGIPLAVRIRANRLTAERELGRLERRLRATVEPSTRAGLLTRIAFLRRVVAGDAVDDDRPPVHLVGYSPAEDRIITLHGSLAGLERVLIVVPGTGTELTHLVDGQATALAESVRRTSPGTAVLVHRDGPWVTWTGDGANTDVTRLRELGDDLARLRRALATELPEDVPVGAVGHSAGMSVVSGAELAGARFDTVHSLAGSFLLPGWRPVKGTEYVHYQYGFDGINALELPRTLQGAGIATPFATPPFERRVFDPAEEPQHEDDPVANHIRVFDGEERNPRVIDGIRRDIEE</sequence>
<reference evidence="1 2" key="1">
    <citation type="submission" date="2019-09" db="EMBL/GenBank/DDBJ databases">
        <title>Phylogeny of genus Pseudoclavibacter and closely related genus.</title>
        <authorList>
            <person name="Li Y."/>
        </authorList>
    </citation>
    <scope>NUCLEOTIDE SEQUENCE [LARGE SCALE GENOMIC DNA]</scope>
    <source>
        <strain evidence="1 2">JCM 16921</strain>
    </source>
</reference>
<proteinExistence type="predicted"/>
<accession>A0A7C8FRY6</accession>
<gene>
    <name evidence="1" type="ORF">F8O02_08525</name>
</gene>
<keyword evidence="2" id="KW-1185">Reference proteome</keyword>
<evidence type="ECO:0000313" key="2">
    <source>
        <dbReference type="Proteomes" id="UP000481339"/>
    </source>
</evidence>
<comment type="caution">
    <text evidence="1">The sequence shown here is derived from an EMBL/GenBank/DDBJ whole genome shotgun (WGS) entry which is preliminary data.</text>
</comment>
<organism evidence="1 2">
    <name type="scientific">Pseudoclavibacter caeni</name>
    <dbReference type="NCBI Taxonomy" id="908846"/>
    <lineage>
        <taxon>Bacteria</taxon>
        <taxon>Bacillati</taxon>
        <taxon>Actinomycetota</taxon>
        <taxon>Actinomycetes</taxon>
        <taxon>Micrococcales</taxon>
        <taxon>Microbacteriaceae</taxon>
        <taxon>Pseudoclavibacter</taxon>
    </lineage>
</organism>
<name>A0A7C8FRY6_9MICO</name>
<dbReference type="EMBL" id="WBKA01000008">
    <property type="protein sequence ID" value="KAB1631238.1"/>
    <property type="molecule type" value="Genomic_DNA"/>
</dbReference>
<dbReference type="OrthoDB" id="4892048at2"/>
<evidence type="ECO:0008006" key="3">
    <source>
        <dbReference type="Google" id="ProtNLM"/>
    </source>
</evidence>
<dbReference type="SUPFAM" id="SSF53474">
    <property type="entry name" value="alpha/beta-Hydrolases"/>
    <property type="match status" value="1"/>
</dbReference>
<dbReference type="RefSeq" id="WP_158036823.1">
    <property type="nucleotide sequence ID" value="NZ_BAAAZV010000001.1"/>
</dbReference>
<dbReference type="InterPro" id="IPR029058">
    <property type="entry name" value="AB_hydrolase_fold"/>
</dbReference>
<evidence type="ECO:0000313" key="1">
    <source>
        <dbReference type="EMBL" id="KAB1631238.1"/>
    </source>
</evidence>
<dbReference type="Proteomes" id="UP000481339">
    <property type="component" value="Unassembled WGS sequence"/>
</dbReference>
<protein>
    <recommendedName>
        <fullName evidence="3">Alpha/beta hydrolase</fullName>
    </recommendedName>
</protein>
<dbReference type="AlphaFoldDB" id="A0A7C8FRY6"/>